<dbReference type="Pfam" id="PF12833">
    <property type="entry name" value="HTH_18"/>
    <property type="match status" value="1"/>
</dbReference>
<accession>A0ABP7JKN0</accession>
<dbReference type="PRINTS" id="PR00032">
    <property type="entry name" value="HTHARAC"/>
</dbReference>
<sequence length="320" mass="35499">MTTTTWRTATVPLEDRAEALRQTIRRQVVPVDLVLPREPECVYADVTITDIGDLQVSSVRANPATVHRTAKLARADDEPVVFISLQVSGESTVVQDGRGAVLRPGDIAFYDTRRPYTLLFDRGVDMHFFRVPVRDIALPDEVIGQAVARRLGPEGAVSGMATGYLTRLAEHREQFDATAAHLLAAPSMELIRAVLAAQSDRPWLMAGALHETLAVRILEHMRAHVADPDLSPASVARAHHISVRHLYAILARNGIGFGDWVRAERLDACRRELSRVPPTTETIAALARRWGFKSPSHFSRAFKAAYGMSPQAWRELRHLS</sequence>
<dbReference type="EMBL" id="BAAAZA010000001">
    <property type="protein sequence ID" value="GAA3847239.1"/>
    <property type="molecule type" value="Genomic_DNA"/>
</dbReference>
<dbReference type="InterPro" id="IPR020449">
    <property type="entry name" value="Tscrpt_reg_AraC-type_HTH"/>
</dbReference>
<dbReference type="PANTHER" id="PTHR46796">
    <property type="entry name" value="HTH-TYPE TRANSCRIPTIONAL ACTIVATOR RHAS-RELATED"/>
    <property type="match status" value="1"/>
</dbReference>
<dbReference type="InterPro" id="IPR018060">
    <property type="entry name" value="HTH_AraC"/>
</dbReference>
<dbReference type="Pfam" id="PF14525">
    <property type="entry name" value="AraC_binding_2"/>
    <property type="match status" value="1"/>
</dbReference>
<dbReference type="InterPro" id="IPR035418">
    <property type="entry name" value="AraC-bd_2"/>
</dbReference>
<keyword evidence="1" id="KW-0805">Transcription regulation</keyword>
<reference evidence="6" key="1">
    <citation type="journal article" date="2019" name="Int. J. Syst. Evol. Microbiol.">
        <title>The Global Catalogue of Microorganisms (GCM) 10K type strain sequencing project: providing services to taxonomists for standard genome sequencing and annotation.</title>
        <authorList>
            <consortium name="The Broad Institute Genomics Platform"/>
            <consortium name="The Broad Institute Genome Sequencing Center for Infectious Disease"/>
            <person name="Wu L."/>
            <person name="Ma J."/>
        </authorList>
    </citation>
    <scope>NUCLEOTIDE SEQUENCE [LARGE SCALE GENOMIC DNA]</scope>
    <source>
        <strain evidence="6">JCM 16578</strain>
    </source>
</reference>
<organism evidence="5 6">
    <name type="scientific">Streptomyces lannensis</name>
    <dbReference type="NCBI Taxonomy" id="766498"/>
    <lineage>
        <taxon>Bacteria</taxon>
        <taxon>Bacillati</taxon>
        <taxon>Actinomycetota</taxon>
        <taxon>Actinomycetes</taxon>
        <taxon>Kitasatosporales</taxon>
        <taxon>Streptomycetaceae</taxon>
        <taxon>Streptomyces</taxon>
    </lineage>
</organism>
<evidence type="ECO:0000313" key="6">
    <source>
        <dbReference type="Proteomes" id="UP001501563"/>
    </source>
</evidence>
<dbReference type="InterPro" id="IPR050204">
    <property type="entry name" value="AraC_XylS_family_regulators"/>
</dbReference>
<protein>
    <submittedName>
        <fullName evidence="5">Helix-turn-helix domain-containing protein</fullName>
    </submittedName>
</protein>
<dbReference type="SUPFAM" id="SSF46689">
    <property type="entry name" value="Homeodomain-like"/>
    <property type="match status" value="1"/>
</dbReference>
<dbReference type="RefSeq" id="WP_345545894.1">
    <property type="nucleotide sequence ID" value="NZ_BAAAZA010000001.1"/>
</dbReference>
<keyword evidence="2" id="KW-0238">DNA-binding</keyword>
<feature type="domain" description="HTH araC/xylS-type" evidence="4">
    <location>
        <begin position="215"/>
        <end position="316"/>
    </location>
</feature>
<name>A0ABP7JKN0_9ACTN</name>
<dbReference type="Proteomes" id="UP001501563">
    <property type="component" value="Unassembled WGS sequence"/>
</dbReference>
<evidence type="ECO:0000256" key="2">
    <source>
        <dbReference type="ARBA" id="ARBA00023125"/>
    </source>
</evidence>
<dbReference type="InterPro" id="IPR009057">
    <property type="entry name" value="Homeodomain-like_sf"/>
</dbReference>
<dbReference type="SMART" id="SM00342">
    <property type="entry name" value="HTH_ARAC"/>
    <property type="match status" value="1"/>
</dbReference>
<keyword evidence="3" id="KW-0804">Transcription</keyword>
<evidence type="ECO:0000256" key="1">
    <source>
        <dbReference type="ARBA" id="ARBA00023015"/>
    </source>
</evidence>
<comment type="caution">
    <text evidence="5">The sequence shown here is derived from an EMBL/GenBank/DDBJ whole genome shotgun (WGS) entry which is preliminary data.</text>
</comment>
<evidence type="ECO:0000256" key="3">
    <source>
        <dbReference type="ARBA" id="ARBA00023163"/>
    </source>
</evidence>
<dbReference type="Gene3D" id="1.10.10.60">
    <property type="entry name" value="Homeodomain-like"/>
    <property type="match status" value="1"/>
</dbReference>
<proteinExistence type="predicted"/>
<evidence type="ECO:0000259" key="4">
    <source>
        <dbReference type="PROSITE" id="PS01124"/>
    </source>
</evidence>
<gene>
    <name evidence="5" type="ORF">GCM10022207_05550</name>
</gene>
<dbReference type="PANTHER" id="PTHR46796:SF6">
    <property type="entry name" value="ARAC SUBFAMILY"/>
    <property type="match status" value="1"/>
</dbReference>
<dbReference type="PROSITE" id="PS01124">
    <property type="entry name" value="HTH_ARAC_FAMILY_2"/>
    <property type="match status" value="1"/>
</dbReference>
<evidence type="ECO:0000313" key="5">
    <source>
        <dbReference type="EMBL" id="GAA3847239.1"/>
    </source>
</evidence>
<keyword evidence="6" id="KW-1185">Reference proteome</keyword>